<dbReference type="InterPro" id="IPR013784">
    <property type="entry name" value="Carb-bd-like_fold"/>
</dbReference>
<organism evidence="1">
    <name type="scientific">marine metagenome</name>
    <dbReference type="NCBI Taxonomy" id="408172"/>
    <lineage>
        <taxon>unclassified sequences</taxon>
        <taxon>metagenomes</taxon>
        <taxon>ecological metagenomes</taxon>
    </lineage>
</organism>
<protein>
    <submittedName>
        <fullName evidence="1">Uncharacterized protein</fullName>
    </submittedName>
</protein>
<dbReference type="AlphaFoldDB" id="A0A382SPB5"/>
<name>A0A382SPB5_9ZZZZ</name>
<reference evidence="1" key="1">
    <citation type="submission" date="2018-05" db="EMBL/GenBank/DDBJ databases">
        <authorList>
            <person name="Lanie J.A."/>
            <person name="Ng W.-L."/>
            <person name="Kazmierczak K.M."/>
            <person name="Andrzejewski T.M."/>
            <person name="Davidsen T.M."/>
            <person name="Wayne K.J."/>
            <person name="Tettelin H."/>
            <person name="Glass J.I."/>
            <person name="Rusch D."/>
            <person name="Podicherti R."/>
            <person name="Tsui H.-C.T."/>
            <person name="Winkler M.E."/>
        </authorList>
    </citation>
    <scope>NUCLEOTIDE SEQUENCE</scope>
</reference>
<sequence>MPTDPKHSTSIAAWRASTPVVEGSAFRIRVGAKCSLGCHLTGHRVIIRDNTDTQVGHGTLRETPPDNTIALHEIDVTLTGPSKPGVYSWSATFISTESESPHETASAVFSFRVVNPPEHRVTVNAREKETQAPLKQAEIQLGTYRASTDDRGQAHFDVPKGTFELHLWKLGYEADATDVTIETDTTLQVEARNAPNP</sequence>
<feature type="non-terminal residue" evidence="1">
    <location>
        <position position="197"/>
    </location>
</feature>
<dbReference type="GO" id="GO:0030246">
    <property type="term" value="F:carbohydrate binding"/>
    <property type="evidence" value="ECO:0007669"/>
    <property type="project" value="InterPro"/>
</dbReference>
<dbReference type="SUPFAM" id="SSF49452">
    <property type="entry name" value="Starch-binding domain-like"/>
    <property type="match status" value="1"/>
</dbReference>
<dbReference type="EMBL" id="UINC01130311">
    <property type="protein sequence ID" value="SVD11305.1"/>
    <property type="molecule type" value="Genomic_DNA"/>
</dbReference>
<accession>A0A382SPB5</accession>
<gene>
    <name evidence="1" type="ORF">METZ01_LOCUS364159</name>
</gene>
<evidence type="ECO:0000313" key="1">
    <source>
        <dbReference type="EMBL" id="SVD11305.1"/>
    </source>
</evidence>
<dbReference type="Gene3D" id="2.60.40.1120">
    <property type="entry name" value="Carboxypeptidase-like, regulatory domain"/>
    <property type="match status" value="1"/>
</dbReference>
<proteinExistence type="predicted"/>